<reference evidence="3" key="1">
    <citation type="journal article" date="2019" name="Int. J. Syst. Evol. Microbiol.">
        <title>The Global Catalogue of Microorganisms (GCM) 10K type strain sequencing project: providing services to taxonomists for standard genome sequencing and annotation.</title>
        <authorList>
            <consortium name="The Broad Institute Genomics Platform"/>
            <consortium name="The Broad Institute Genome Sequencing Center for Infectious Disease"/>
            <person name="Wu L."/>
            <person name="Ma J."/>
        </authorList>
    </citation>
    <scope>NUCLEOTIDE SEQUENCE [LARGE SCALE GENOMIC DNA]</scope>
    <source>
        <strain evidence="3">NBRC 102407</strain>
    </source>
</reference>
<proteinExistence type="predicted"/>
<evidence type="ECO:0000313" key="2">
    <source>
        <dbReference type="EMBL" id="GLT20602.1"/>
    </source>
</evidence>
<evidence type="ECO:0000313" key="3">
    <source>
        <dbReference type="Proteomes" id="UP001157167"/>
    </source>
</evidence>
<dbReference type="RefSeq" id="WP_306664075.1">
    <property type="nucleotide sequence ID" value="NZ_BSPX01000001.1"/>
</dbReference>
<accession>A0ABQ6F4X8</accession>
<sequence length="152" mass="16700">MTMRRRTTAALLALSLAFAAAGASAASDFRSLAEPAILYDAPSKQGKPLFVIQRYTPVEMVVNIDRWVKVREPAGSLLWLERRQLSDKRTVIITAARAEIRQKPDTGASVVFEAAKDVVLELGDKPPADGWVGVRHRDGSSGFIRINQVWGL</sequence>
<gene>
    <name evidence="2" type="ORF">GCM10007933_00530</name>
</gene>
<evidence type="ECO:0008006" key="4">
    <source>
        <dbReference type="Google" id="ProtNLM"/>
    </source>
</evidence>
<evidence type="ECO:0000256" key="1">
    <source>
        <dbReference type="SAM" id="SignalP"/>
    </source>
</evidence>
<organism evidence="2 3">
    <name type="scientific">Zoogloea oryzae</name>
    <dbReference type="NCBI Taxonomy" id="310767"/>
    <lineage>
        <taxon>Bacteria</taxon>
        <taxon>Pseudomonadati</taxon>
        <taxon>Pseudomonadota</taxon>
        <taxon>Betaproteobacteria</taxon>
        <taxon>Rhodocyclales</taxon>
        <taxon>Zoogloeaceae</taxon>
        <taxon>Zoogloea</taxon>
    </lineage>
</organism>
<comment type="caution">
    <text evidence="2">The sequence shown here is derived from an EMBL/GenBank/DDBJ whole genome shotgun (WGS) entry which is preliminary data.</text>
</comment>
<dbReference type="InterPro" id="IPR010466">
    <property type="entry name" value="DUF1058"/>
</dbReference>
<keyword evidence="1" id="KW-0732">Signal</keyword>
<dbReference type="Pfam" id="PF06347">
    <property type="entry name" value="SH3_4"/>
    <property type="match status" value="2"/>
</dbReference>
<dbReference type="Gene3D" id="2.30.30.40">
    <property type="entry name" value="SH3 Domains"/>
    <property type="match status" value="1"/>
</dbReference>
<name>A0ABQ6F4X8_9RHOO</name>
<feature type="chain" id="PRO_5045986880" description="SH3 domain-containing protein" evidence="1">
    <location>
        <begin position="26"/>
        <end position="152"/>
    </location>
</feature>
<keyword evidence="3" id="KW-1185">Reference proteome</keyword>
<dbReference type="EMBL" id="BSPX01000001">
    <property type="protein sequence ID" value="GLT20602.1"/>
    <property type="molecule type" value="Genomic_DNA"/>
</dbReference>
<dbReference type="Proteomes" id="UP001157167">
    <property type="component" value="Unassembled WGS sequence"/>
</dbReference>
<protein>
    <recommendedName>
        <fullName evidence="4">SH3 domain-containing protein</fullName>
    </recommendedName>
</protein>
<feature type="signal peptide" evidence="1">
    <location>
        <begin position="1"/>
        <end position="25"/>
    </location>
</feature>